<accession>A0A3Q8X4U9</accession>
<dbReference type="RefSeq" id="WP_126014572.1">
    <property type="nucleotide sequence ID" value="NZ_CP034437.1"/>
</dbReference>
<evidence type="ECO:0000313" key="3">
    <source>
        <dbReference type="Proteomes" id="UP000272528"/>
    </source>
</evidence>
<dbReference type="AlphaFoldDB" id="A0A3Q8X4U9"/>
<proteinExistence type="predicted"/>
<feature type="transmembrane region" description="Helical" evidence="1">
    <location>
        <begin position="105"/>
        <end position="124"/>
    </location>
</feature>
<keyword evidence="1" id="KW-0472">Membrane</keyword>
<dbReference type="OrthoDB" id="2079550at2"/>
<keyword evidence="3" id="KW-1185">Reference proteome</keyword>
<name>A0A3Q8X4U9_9BACL</name>
<evidence type="ECO:0008006" key="4">
    <source>
        <dbReference type="Google" id="ProtNLM"/>
    </source>
</evidence>
<dbReference type="KEGG" id="palb:EJC50_08730"/>
<organism evidence="2 3">
    <name type="scientific">Paenibacillus albus</name>
    <dbReference type="NCBI Taxonomy" id="2495582"/>
    <lineage>
        <taxon>Bacteria</taxon>
        <taxon>Bacillati</taxon>
        <taxon>Bacillota</taxon>
        <taxon>Bacilli</taxon>
        <taxon>Bacillales</taxon>
        <taxon>Paenibacillaceae</taxon>
        <taxon>Paenibacillus</taxon>
    </lineage>
</organism>
<keyword evidence="1" id="KW-1133">Transmembrane helix</keyword>
<evidence type="ECO:0000256" key="1">
    <source>
        <dbReference type="SAM" id="Phobius"/>
    </source>
</evidence>
<reference evidence="3" key="1">
    <citation type="submission" date="2018-12" db="EMBL/GenBank/DDBJ databases">
        <title>Genome sequence of Peanibacillus sp.</title>
        <authorList>
            <person name="Subramani G."/>
            <person name="Srinivasan S."/>
            <person name="Kim M.K."/>
        </authorList>
    </citation>
    <scope>NUCLEOTIDE SEQUENCE [LARGE SCALE GENOMIC DNA]</scope>
    <source>
        <strain evidence="3">18JY67-1</strain>
    </source>
</reference>
<gene>
    <name evidence="2" type="ORF">EJC50_08730</name>
</gene>
<evidence type="ECO:0000313" key="2">
    <source>
        <dbReference type="EMBL" id="AZN39718.1"/>
    </source>
</evidence>
<sequence>MKQPKHLIEENQELNISEDDVEQALNRLFRSVQEEEVPTVWLKEEQMPATGQSDEQAVKAAASAAVSQKQEQAPALEVAAVTPLFTTINEEKIPRKRSNRLKRRWGTIASAAVVAGVLMFSSWGQDVMASVMNTFRVQHFQTVAISESDMESFQAALQDGTVGTRQLDLKRYGEIEQTGGGQDRVVSEAEAGALAGDRPLKELPVKGKAVIHYMPEQQITFKLHPKAINQMIALLGGKTEFPKSVENSPIKLSIPGTFVTQSSDETSSKRLTQLPNPSLDVSDNVDVEQIRQAVLDLPMLPDDMRSKLAGIGDWRHTLPVPSFSTDNVHTTKIDGNEAIVTDSGYSRSIIWLQDDWVYQLSGSTADYPTEDSIINEVRGMMK</sequence>
<dbReference type="EMBL" id="CP034437">
    <property type="protein sequence ID" value="AZN39718.1"/>
    <property type="molecule type" value="Genomic_DNA"/>
</dbReference>
<dbReference type="Proteomes" id="UP000272528">
    <property type="component" value="Chromosome"/>
</dbReference>
<protein>
    <recommendedName>
        <fullName evidence="4">DUF4367 domain-containing protein</fullName>
    </recommendedName>
</protein>
<keyword evidence="1" id="KW-0812">Transmembrane</keyword>